<gene>
    <name evidence="1" type="ORF">RPERSI_LOCUS17816</name>
</gene>
<comment type="caution">
    <text evidence="1">The sequence shown here is derived from an EMBL/GenBank/DDBJ whole genome shotgun (WGS) entry which is preliminary data.</text>
</comment>
<evidence type="ECO:0000313" key="1">
    <source>
        <dbReference type="EMBL" id="CAG8782600.1"/>
    </source>
</evidence>
<dbReference type="EMBL" id="CAJVQC010046181">
    <property type="protein sequence ID" value="CAG8782600.1"/>
    <property type="molecule type" value="Genomic_DNA"/>
</dbReference>
<evidence type="ECO:0000313" key="2">
    <source>
        <dbReference type="Proteomes" id="UP000789920"/>
    </source>
</evidence>
<dbReference type="Proteomes" id="UP000789920">
    <property type="component" value="Unassembled WGS sequence"/>
</dbReference>
<keyword evidence="2" id="KW-1185">Reference proteome</keyword>
<name>A0ACA9R918_9GLOM</name>
<protein>
    <submittedName>
        <fullName evidence="1">23608_t:CDS:1</fullName>
    </submittedName>
</protein>
<feature type="non-terminal residue" evidence="1">
    <location>
        <position position="68"/>
    </location>
</feature>
<accession>A0ACA9R918</accession>
<proteinExistence type="predicted"/>
<reference evidence="1" key="1">
    <citation type="submission" date="2021-06" db="EMBL/GenBank/DDBJ databases">
        <authorList>
            <person name="Kallberg Y."/>
            <person name="Tangrot J."/>
            <person name="Rosling A."/>
        </authorList>
    </citation>
    <scope>NUCLEOTIDE SEQUENCE</scope>
    <source>
        <strain evidence="1">MA461A</strain>
    </source>
</reference>
<organism evidence="1 2">
    <name type="scientific">Racocetra persica</name>
    <dbReference type="NCBI Taxonomy" id="160502"/>
    <lineage>
        <taxon>Eukaryota</taxon>
        <taxon>Fungi</taxon>
        <taxon>Fungi incertae sedis</taxon>
        <taxon>Mucoromycota</taxon>
        <taxon>Glomeromycotina</taxon>
        <taxon>Glomeromycetes</taxon>
        <taxon>Diversisporales</taxon>
        <taxon>Gigasporaceae</taxon>
        <taxon>Racocetra</taxon>
    </lineage>
</organism>
<sequence length="68" mass="7914">MKMVDTKNQANVKFEKYKPISNAGRCKNRESNLNAKRGKANERKEKKASESKERKASESKERNQQTQK</sequence>